<dbReference type="AlphaFoldDB" id="A0A6H2C4H8"/>
<dbReference type="Proteomes" id="UP000502433">
    <property type="component" value="Chromosome"/>
</dbReference>
<reference evidence="3 4" key="2">
    <citation type="submission" date="2020-04" db="EMBL/GenBank/DDBJ databases">
        <authorList>
            <person name="Fomenkov A."/>
            <person name="Anton B.P."/>
            <person name="Roberts R.J."/>
        </authorList>
    </citation>
    <scope>NUCLEOTIDE SEQUENCE [LARGE SCALE GENOMIC DNA]</scope>
    <source>
        <strain evidence="3 4">CCAP 1403/13f</strain>
    </source>
</reference>
<evidence type="ECO:0000256" key="1">
    <source>
        <dbReference type="SAM" id="Phobius"/>
    </source>
</evidence>
<dbReference type="InterPro" id="IPR036457">
    <property type="entry name" value="PPM-type-like_dom_sf"/>
</dbReference>
<evidence type="ECO:0000313" key="4">
    <source>
        <dbReference type="Proteomes" id="UP000502433"/>
    </source>
</evidence>
<keyword evidence="1" id="KW-1133">Transmembrane helix</keyword>
<protein>
    <submittedName>
        <fullName evidence="3">Serine/threonine-protein phosphatase</fullName>
    </submittedName>
</protein>
<dbReference type="SUPFAM" id="SSF81606">
    <property type="entry name" value="PP2C-like"/>
    <property type="match status" value="1"/>
</dbReference>
<dbReference type="InterPro" id="IPR001932">
    <property type="entry name" value="PPM-type_phosphatase-like_dom"/>
</dbReference>
<reference evidence="3 4" key="1">
    <citation type="submission" date="2020-04" db="EMBL/GenBank/DDBJ databases">
        <title>Genome-Wide Identification of 5-Methylcytosine Sites in Bacterial Genomes By High-Throughput Sequencing of MspJI Restriction Fragments.</title>
        <authorList>
            <person name="Wu V."/>
        </authorList>
    </citation>
    <scope>NUCLEOTIDE SEQUENCE [LARGE SCALE GENOMIC DNA]</scope>
    <source>
        <strain evidence="3 4">CCAP 1403/13f</strain>
    </source>
</reference>
<evidence type="ECO:0000313" key="3">
    <source>
        <dbReference type="EMBL" id="QJB46200.1"/>
    </source>
</evidence>
<dbReference type="SMART" id="SM00331">
    <property type="entry name" value="PP2C_SIG"/>
    <property type="match status" value="1"/>
</dbReference>
<dbReference type="EMBL" id="CP051206">
    <property type="protein sequence ID" value="QJB46200.1"/>
    <property type="molecule type" value="Genomic_DNA"/>
</dbReference>
<sequence length="642" mass="71609">MLSNQRIINCPNSECDQPINSVGDTICDRCHTPLIYRYLRATGNQVAEIPPGTKVADRYEVIKPQIWLDTKPATLPHIPAPLPNIVIPYLSLYSQRLHIPQAYGFTSLAEIYGDILLLENAPIDEIGCIYPKITDSWEQASPIRQVYWLWQILQLWTHLSKLGVAQSLLLADNLCVQGWCIRLLELHQSTEPPTLQDLGNSWRNWVTIAKTTIAEKLNIIVELMCQPEIDLQIINTQLNELLLTTAADLPLYLTIAGATDPGNVIKHNEDACYPSHPRDIDDQLQPRLAIICDGIGGHEGGEVASQLALQSLKLQMRALLTEIGQQTELLTPDLLYQQIESCLRVVNNVVWSRNDEQKRQGKERMATTLIMSLQIPQRGEQLENSHELYLAHIGDSRAYWITQNYCQLLTVDDDMVKRKVGLGKTLYRQALQIPEVKALTQALGTKEAEFLNFSIQRFIIEEDGILLLCSDGLSDRNLVEQSWQDYAIPVLTGDLDIADATQELIKLANEKNGQDNISVVLTLCRVAKPSSMAIIPAPPAEIIPPQPLAVPDSEALIITASIETDLAASSQALLDLSLTEAQTAPIKPSRSKGLGLFARLLVLLLGSTTVGLFAWWQLSPQSFSQVCRQLPQKVREFCPGRE</sequence>
<name>A0A6H2C4H8_DOLFA</name>
<organism evidence="3 4">
    <name type="scientific">Dolichospermum flos-aquae CCAP 1403/13F</name>
    <dbReference type="NCBI Taxonomy" id="315271"/>
    <lineage>
        <taxon>Bacteria</taxon>
        <taxon>Bacillati</taxon>
        <taxon>Cyanobacteriota</taxon>
        <taxon>Cyanophyceae</taxon>
        <taxon>Nostocales</taxon>
        <taxon>Aphanizomenonaceae</taxon>
        <taxon>Dolichospermum</taxon>
    </lineage>
</organism>
<accession>A0A6H2C4H8</accession>
<feature type="domain" description="PPM-type phosphatase" evidence="2">
    <location>
        <begin position="254"/>
        <end position="524"/>
    </location>
</feature>
<dbReference type="RefSeq" id="WP_168696860.1">
    <property type="nucleotide sequence ID" value="NZ_CP051206.1"/>
</dbReference>
<dbReference type="Gene3D" id="3.60.40.10">
    <property type="entry name" value="PPM-type phosphatase domain"/>
    <property type="match status" value="1"/>
</dbReference>
<keyword evidence="1" id="KW-0812">Transmembrane</keyword>
<gene>
    <name evidence="3" type="ORF">HGD76_20490</name>
</gene>
<dbReference type="CDD" id="cd00143">
    <property type="entry name" value="PP2Cc"/>
    <property type="match status" value="1"/>
</dbReference>
<feature type="transmembrane region" description="Helical" evidence="1">
    <location>
        <begin position="596"/>
        <end position="618"/>
    </location>
</feature>
<dbReference type="SMART" id="SM00332">
    <property type="entry name" value="PP2Cc"/>
    <property type="match status" value="1"/>
</dbReference>
<dbReference type="KEGG" id="dfs:HGD76_20490"/>
<dbReference type="Pfam" id="PF13672">
    <property type="entry name" value="PP2C_2"/>
    <property type="match status" value="1"/>
</dbReference>
<evidence type="ECO:0000259" key="2">
    <source>
        <dbReference type="PROSITE" id="PS51746"/>
    </source>
</evidence>
<keyword evidence="1" id="KW-0472">Membrane</keyword>
<dbReference type="PROSITE" id="PS51746">
    <property type="entry name" value="PPM_2"/>
    <property type="match status" value="1"/>
</dbReference>
<proteinExistence type="predicted"/>